<dbReference type="OrthoDB" id="10508355at2759"/>
<dbReference type="AlphaFoldDB" id="A0A2Z6MIG2"/>
<name>A0A2Z6MIG2_TRISU</name>
<evidence type="ECO:0000256" key="4">
    <source>
        <dbReference type="ARBA" id="ARBA00023136"/>
    </source>
</evidence>
<evidence type="ECO:0000256" key="3">
    <source>
        <dbReference type="ARBA" id="ARBA00022989"/>
    </source>
</evidence>
<organism evidence="7 8">
    <name type="scientific">Trifolium subterraneum</name>
    <name type="common">Subterranean clover</name>
    <dbReference type="NCBI Taxonomy" id="3900"/>
    <lineage>
        <taxon>Eukaryota</taxon>
        <taxon>Viridiplantae</taxon>
        <taxon>Streptophyta</taxon>
        <taxon>Embryophyta</taxon>
        <taxon>Tracheophyta</taxon>
        <taxon>Spermatophyta</taxon>
        <taxon>Magnoliopsida</taxon>
        <taxon>eudicotyledons</taxon>
        <taxon>Gunneridae</taxon>
        <taxon>Pentapetalae</taxon>
        <taxon>rosids</taxon>
        <taxon>fabids</taxon>
        <taxon>Fabales</taxon>
        <taxon>Fabaceae</taxon>
        <taxon>Papilionoideae</taxon>
        <taxon>50 kb inversion clade</taxon>
        <taxon>NPAAA clade</taxon>
        <taxon>Hologalegina</taxon>
        <taxon>IRL clade</taxon>
        <taxon>Trifolieae</taxon>
        <taxon>Trifolium</taxon>
    </lineage>
</organism>
<dbReference type="EMBL" id="DF973178">
    <property type="protein sequence ID" value="GAU18097.1"/>
    <property type="molecule type" value="Genomic_DNA"/>
</dbReference>
<keyword evidence="8" id="KW-1185">Reference proteome</keyword>
<keyword evidence="4" id="KW-0472">Membrane</keyword>
<comment type="subcellular location">
    <subcellularLocation>
        <location evidence="6">Endomembrane system</location>
        <topology evidence="6">Single-pass membrane protein</topology>
    </subcellularLocation>
    <subcellularLocation>
        <location evidence="1">Nucleus membrane</location>
    </subcellularLocation>
</comment>
<evidence type="ECO:0000256" key="5">
    <source>
        <dbReference type="ARBA" id="ARBA00023242"/>
    </source>
</evidence>
<dbReference type="GO" id="GO:0031965">
    <property type="term" value="C:nuclear membrane"/>
    <property type="evidence" value="ECO:0007669"/>
    <property type="project" value="UniProtKB-SubCell"/>
</dbReference>
<protein>
    <submittedName>
        <fullName evidence="7">Uncharacterized protein</fullName>
    </submittedName>
</protein>
<dbReference type="InterPro" id="IPR008547">
    <property type="entry name" value="DUF829_TMEM53"/>
</dbReference>
<keyword evidence="5" id="KW-0539">Nucleus</keyword>
<keyword evidence="2" id="KW-0812">Transmembrane</keyword>
<dbReference type="PANTHER" id="PTHR12265">
    <property type="entry name" value="TRANSMEMBRANE PROTEIN 53"/>
    <property type="match status" value="1"/>
</dbReference>
<dbReference type="PANTHER" id="PTHR12265:SF30">
    <property type="entry name" value="TRANSMEMBRANE PROTEIN 53"/>
    <property type="match status" value="1"/>
</dbReference>
<evidence type="ECO:0000256" key="6">
    <source>
        <dbReference type="ARBA" id="ARBA00037847"/>
    </source>
</evidence>
<evidence type="ECO:0000256" key="1">
    <source>
        <dbReference type="ARBA" id="ARBA00004126"/>
    </source>
</evidence>
<accession>A0A2Z6MIG2</accession>
<dbReference type="Proteomes" id="UP000242715">
    <property type="component" value="Unassembled WGS sequence"/>
</dbReference>
<evidence type="ECO:0000256" key="2">
    <source>
        <dbReference type="ARBA" id="ARBA00022692"/>
    </source>
</evidence>
<evidence type="ECO:0000313" key="8">
    <source>
        <dbReference type="Proteomes" id="UP000242715"/>
    </source>
</evidence>
<evidence type="ECO:0000313" key="7">
    <source>
        <dbReference type="EMBL" id="GAU18097.1"/>
    </source>
</evidence>
<sequence>MLERFQKEDPSLMENIRGCIVDSAPVANADAEVWASGFLAAFLKKNSVATKGRVSSDESDIKVSIGSNRSSFAVSTKAIF</sequence>
<reference evidence="8" key="1">
    <citation type="journal article" date="2017" name="Front. Plant Sci.">
        <title>Climate Clever Clovers: New Paradigm to Reduce the Environmental Footprint of Ruminants by Breeding Low Methanogenic Forages Utilizing Haplotype Variation.</title>
        <authorList>
            <person name="Kaur P."/>
            <person name="Appels R."/>
            <person name="Bayer P.E."/>
            <person name="Keeble-Gagnere G."/>
            <person name="Wang J."/>
            <person name="Hirakawa H."/>
            <person name="Shirasawa K."/>
            <person name="Vercoe P."/>
            <person name="Stefanova K."/>
            <person name="Durmic Z."/>
            <person name="Nichols P."/>
            <person name="Revell C."/>
            <person name="Isobe S.N."/>
            <person name="Edwards D."/>
            <person name="Erskine W."/>
        </authorList>
    </citation>
    <scope>NUCLEOTIDE SEQUENCE [LARGE SCALE GENOMIC DNA]</scope>
    <source>
        <strain evidence="8">cv. Daliak</strain>
    </source>
</reference>
<gene>
    <name evidence="7" type="ORF">TSUD_52080</name>
</gene>
<keyword evidence="3" id="KW-1133">Transmembrane helix</keyword>
<proteinExistence type="predicted"/>